<organism evidence="2 3">
    <name type="scientific">Hyphomonas adhaerens</name>
    <dbReference type="NCBI Taxonomy" id="81029"/>
    <lineage>
        <taxon>Bacteria</taxon>
        <taxon>Pseudomonadati</taxon>
        <taxon>Pseudomonadota</taxon>
        <taxon>Alphaproteobacteria</taxon>
        <taxon>Hyphomonadales</taxon>
        <taxon>Hyphomonadaceae</taxon>
        <taxon>Hyphomonas</taxon>
    </lineage>
</organism>
<feature type="region of interest" description="Disordered" evidence="1">
    <location>
        <begin position="71"/>
        <end position="102"/>
    </location>
</feature>
<reference evidence="2 3" key="1">
    <citation type="journal article" date="2018" name="Nat. Biotechnol.">
        <title>A standardized bacterial taxonomy based on genome phylogeny substantially revises the tree of life.</title>
        <authorList>
            <person name="Parks D.H."/>
            <person name="Chuvochina M."/>
            <person name="Waite D.W."/>
            <person name="Rinke C."/>
            <person name="Skarshewski A."/>
            <person name="Chaumeil P.A."/>
            <person name="Hugenholtz P."/>
        </authorList>
    </citation>
    <scope>NUCLEOTIDE SEQUENCE [LARGE SCALE GENOMIC DNA]</scope>
    <source>
        <strain evidence="2">UBA8733</strain>
    </source>
</reference>
<proteinExistence type="predicted"/>
<dbReference type="SUPFAM" id="SSF53756">
    <property type="entry name" value="UDP-Glycosyltransferase/glycogen phosphorylase"/>
    <property type="match status" value="1"/>
</dbReference>
<dbReference type="EMBL" id="DMAN01000008">
    <property type="protein sequence ID" value="HAE25601.1"/>
    <property type="molecule type" value="Genomic_DNA"/>
</dbReference>
<gene>
    <name evidence="2" type="ORF">DCG58_00430</name>
</gene>
<sequence length="102" mass="11484">SNYLTTDTQIYRDTIEMLADEAVEYLKTLIGKPDILAVMRADARYTAEEMFSADVAGKRWDNLYERVSRESTQTPAVCDPVLDRSSPESPAYLFEGKPAGTR</sequence>
<dbReference type="AlphaFoldDB" id="A0A3B9GT49"/>
<evidence type="ECO:0000256" key="1">
    <source>
        <dbReference type="SAM" id="MobiDB-lite"/>
    </source>
</evidence>
<accession>A0A3B9GT49</accession>
<dbReference type="Proteomes" id="UP000259610">
    <property type="component" value="Unassembled WGS sequence"/>
</dbReference>
<protein>
    <submittedName>
        <fullName evidence="2">Uncharacterized protein</fullName>
    </submittedName>
</protein>
<evidence type="ECO:0000313" key="2">
    <source>
        <dbReference type="EMBL" id="HAE25601.1"/>
    </source>
</evidence>
<comment type="caution">
    <text evidence="2">The sequence shown here is derived from an EMBL/GenBank/DDBJ whole genome shotgun (WGS) entry which is preliminary data.</text>
</comment>
<evidence type="ECO:0000313" key="3">
    <source>
        <dbReference type="Proteomes" id="UP000259610"/>
    </source>
</evidence>
<name>A0A3B9GT49_9PROT</name>
<feature type="non-terminal residue" evidence="2">
    <location>
        <position position="1"/>
    </location>
</feature>